<evidence type="ECO:0000313" key="1">
    <source>
        <dbReference type="EMBL" id="CAG8823872.1"/>
    </source>
</evidence>
<sequence length="45" mass="5184">NNMALAMKRSLEELFLEQGCDWNPKEFTNAAITKRLCLDDNPVEN</sequence>
<organism evidence="1 2">
    <name type="scientific">Racocetra fulgida</name>
    <dbReference type="NCBI Taxonomy" id="60492"/>
    <lineage>
        <taxon>Eukaryota</taxon>
        <taxon>Fungi</taxon>
        <taxon>Fungi incertae sedis</taxon>
        <taxon>Mucoromycota</taxon>
        <taxon>Glomeromycotina</taxon>
        <taxon>Glomeromycetes</taxon>
        <taxon>Diversisporales</taxon>
        <taxon>Gigasporaceae</taxon>
        <taxon>Racocetra</taxon>
    </lineage>
</organism>
<accession>A0A9N9KDS1</accession>
<feature type="non-terminal residue" evidence="1">
    <location>
        <position position="45"/>
    </location>
</feature>
<name>A0A9N9KDS1_9GLOM</name>
<feature type="non-terminal residue" evidence="1">
    <location>
        <position position="1"/>
    </location>
</feature>
<keyword evidence="2" id="KW-1185">Reference proteome</keyword>
<comment type="caution">
    <text evidence="1">The sequence shown here is derived from an EMBL/GenBank/DDBJ whole genome shotgun (WGS) entry which is preliminary data.</text>
</comment>
<proteinExistence type="predicted"/>
<reference evidence="1" key="1">
    <citation type="submission" date="2021-06" db="EMBL/GenBank/DDBJ databases">
        <authorList>
            <person name="Kallberg Y."/>
            <person name="Tangrot J."/>
            <person name="Rosling A."/>
        </authorList>
    </citation>
    <scope>NUCLEOTIDE SEQUENCE</scope>
    <source>
        <strain evidence="1">IN212</strain>
    </source>
</reference>
<dbReference type="EMBL" id="CAJVPZ010104473">
    <property type="protein sequence ID" value="CAG8823872.1"/>
    <property type="molecule type" value="Genomic_DNA"/>
</dbReference>
<dbReference type="AlphaFoldDB" id="A0A9N9KDS1"/>
<dbReference type="OrthoDB" id="2404417at2759"/>
<dbReference type="Proteomes" id="UP000789396">
    <property type="component" value="Unassembled WGS sequence"/>
</dbReference>
<evidence type="ECO:0000313" key="2">
    <source>
        <dbReference type="Proteomes" id="UP000789396"/>
    </source>
</evidence>
<gene>
    <name evidence="1" type="ORF">RFULGI_LOCUS19876</name>
</gene>
<protein>
    <submittedName>
        <fullName evidence="1">2457_t:CDS:1</fullName>
    </submittedName>
</protein>